<dbReference type="InterPro" id="IPR036291">
    <property type="entry name" value="NAD(P)-bd_dom_sf"/>
</dbReference>
<evidence type="ECO:0000256" key="2">
    <source>
        <dbReference type="ARBA" id="ARBA00022857"/>
    </source>
</evidence>
<dbReference type="PRINTS" id="PR00080">
    <property type="entry name" value="SDRFAMILY"/>
</dbReference>
<keyword evidence="6" id="KW-1185">Reference proteome</keyword>
<dbReference type="GeneID" id="95977939"/>
<evidence type="ECO:0000256" key="1">
    <source>
        <dbReference type="ARBA" id="ARBA00006484"/>
    </source>
</evidence>
<dbReference type="RefSeq" id="XP_069202398.1">
    <property type="nucleotide sequence ID" value="XM_069343849.1"/>
</dbReference>
<keyword evidence="3" id="KW-0560">Oxidoreductase</keyword>
<evidence type="ECO:0000256" key="4">
    <source>
        <dbReference type="RuleBase" id="RU000363"/>
    </source>
</evidence>
<evidence type="ECO:0000313" key="5">
    <source>
        <dbReference type="EMBL" id="KAL1306125.1"/>
    </source>
</evidence>
<dbReference type="PRINTS" id="PR00081">
    <property type="entry name" value="GDHRDH"/>
</dbReference>
<reference evidence="5 6" key="1">
    <citation type="submission" date="2024-07" db="EMBL/GenBank/DDBJ databases">
        <title>Draft sequence of the Neodothiora populina.</title>
        <authorList>
            <person name="Drown D.D."/>
            <person name="Schuette U.S."/>
            <person name="Buechlein A.B."/>
            <person name="Rusch D.R."/>
            <person name="Winton L.W."/>
            <person name="Adams G.A."/>
        </authorList>
    </citation>
    <scope>NUCLEOTIDE SEQUENCE [LARGE SCALE GENOMIC DNA]</scope>
    <source>
        <strain evidence="5 6">CPC 39397</strain>
    </source>
</reference>
<dbReference type="Proteomes" id="UP001562354">
    <property type="component" value="Unassembled WGS sequence"/>
</dbReference>
<dbReference type="InterPro" id="IPR020904">
    <property type="entry name" value="Sc_DH/Rdtase_CS"/>
</dbReference>
<comment type="similarity">
    <text evidence="1 4">Belongs to the short-chain dehydrogenases/reductases (SDR) family.</text>
</comment>
<dbReference type="PANTHER" id="PTHR24322:SF736">
    <property type="entry name" value="RETINOL DEHYDROGENASE 10"/>
    <property type="match status" value="1"/>
</dbReference>
<evidence type="ECO:0008006" key="7">
    <source>
        <dbReference type="Google" id="ProtNLM"/>
    </source>
</evidence>
<dbReference type="SUPFAM" id="SSF51735">
    <property type="entry name" value="NAD(P)-binding Rossmann-fold domains"/>
    <property type="match status" value="1"/>
</dbReference>
<proteinExistence type="inferred from homology"/>
<name>A0ABR3PJ88_9PEZI</name>
<dbReference type="InterPro" id="IPR002347">
    <property type="entry name" value="SDR_fam"/>
</dbReference>
<protein>
    <recommendedName>
        <fullName evidence="7">NAD(P)-binding protein</fullName>
    </recommendedName>
</protein>
<sequence length="359" mass="38191">MASSIRGLTLTPVLTASALYVLTRGPPSLQQPLLTKLLTYISPRTLSRLITGLKVLLGASLLKTLNLSLSAWAGNNFTLFSSTKGWDWPNEIAVVTGGSSGFGALFTADLTAKGIKVVVLDINPLPAHLASNPLVTFHQCDVTSRVAVLEVGDKIRAELGDATILINNAGMGAGKSILGTDDAFLARIFGVNLFSHYYTVQAFLPAMLKHKKGHIVNIASIASFVAPATIIDYAATKAGALVFHEGLRSELRTLHHCPEIKTSIIHPSWADTPLIAPGKAHLQKAGEKILDPQDVSDAVVAQILNGRSGQIVLAGSGVKATLISGLRGMPGWWQEMIGRLTEDKSHKVTEKGVDSWKTA</sequence>
<dbReference type="PANTHER" id="PTHR24322">
    <property type="entry name" value="PKSB"/>
    <property type="match status" value="1"/>
</dbReference>
<evidence type="ECO:0000313" key="6">
    <source>
        <dbReference type="Proteomes" id="UP001562354"/>
    </source>
</evidence>
<keyword evidence="2" id="KW-0521">NADP</keyword>
<dbReference type="PROSITE" id="PS00061">
    <property type="entry name" value="ADH_SHORT"/>
    <property type="match status" value="1"/>
</dbReference>
<evidence type="ECO:0000256" key="3">
    <source>
        <dbReference type="ARBA" id="ARBA00023002"/>
    </source>
</evidence>
<dbReference type="Gene3D" id="3.40.50.720">
    <property type="entry name" value="NAD(P)-binding Rossmann-like Domain"/>
    <property type="match status" value="1"/>
</dbReference>
<comment type="caution">
    <text evidence="5">The sequence shown here is derived from an EMBL/GenBank/DDBJ whole genome shotgun (WGS) entry which is preliminary data.</text>
</comment>
<organism evidence="5 6">
    <name type="scientific">Neodothiora populina</name>
    <dbReference type="NCBI Taxonomy" id="2781224"/>
    <lineage>
        <taxon>Eukaryota</taxon>
        <taxon>Fungi</taxon>
        <taxon>Dikarya</taxon>
        <taxon>Ascomycota</taxon>
        <taxon>Pezizomycotina</taxon>
        <taxon>Dothideomycetes</taxon>
        <taxon>Dothideomycetidae</taxon>
        <taxon>Dothideales</taxon>
        <taxon>Dothioraceae</taxon>
        <taxon>Neodothiora</taxon>
    </lineage>
</organism>
<accession>A0ABR3PJ88</accession>
<dbReference type="EMBL" id="JBFMKM010000005">
    <property type="protein sequence ID" value="KAL1306125.1"/>
    <property type="molecule type" value="Genomic_DNA"/>
</dbReference>
<dbReference type="Pfam" id="PF00106">
    <property type="entry name" value="adh_short"/>
    <property type="match status" value="1"/>
</dbReference>
<gene>
    <name evidence="5" type="ORF">AAFC00_004239</name>
</gene>